<evidence type="ECO:0000313" key="1">
    <source>
        <dbReference type="EMBL" id="RMB62417.1"/>
    </source>
</evidence>
<dbReference type="InterPro" id="IPR036388">
    <property type="entry name" value="WH-like_DNA-bd_sf"/>
</dbReference>
<keyword evidence="2" id="KW-1185">Reference proteome</keyword>
<dbReference type="Pfam" id="PF12840">
    <property type="entry name" value="HTH_20"/>
    <property type="match status" value="1"/>
</dbReference>
<dbReference type="CDD" id="cd00090">
    <property type="entry name" value="HTH_ARSR"/>
    <property type="match status" value="1"/>
</dbReference>
<accession>A0A3M0GD11</accession>
<reference evidence="1 2" key="1">
    <citation type="submission" date="2018-10" db="EMBL/GenBank/DDBJ databases">
        <title>Tessaracoccus antarcticuss sp. nov., isolated from sediment.</title>
        <authorList>
            <person name="Zhou L.Y."/>
            <person name="Du Z.J."/>
        </authorList>
    </citation>
    <scope>NUCLEOTIDE SEQUENCE [LARGE SCALE GENOMIC DNA]</scope>
    <source>
        <strain evidence="1 2">JDX10</strain>
    </source>
</reference>
<protein>
    <submittedName>
        <fullName evidence="1">Transcriptional regulator</fullName>
    </submittedName>
</protein>
<sequence>MPADKPRADPQGDVARVGLLAEPTRRQLYEYVVDRGRAVSREEAAEGTGLPLHTAKFHLDKLVDGGLLVTEFHKLTGRTGPGSGRPSKHYRRNDAEIAVALPPRHYDLLSTVLADAVATASVTAEPVQQAVSRVARDAGLAIGRQHADHQDVVTALHSCGYEPVTAGRDLILRNCPFHQAVARHPQLVCGLNLDFIGGLLEGMGADDSEARLTPAPGQCCVTVRMGQPAGTASAARGPIPSRG</sequence>
<dbReference type="InterPro" id="IPR036390">
    <property type="entry name" value="WH_DNA-bd_sf"/>
</dbReference>
<name>A0A3M0GD11_9ACTN</name>
<dbReference type="Gene3D" id="1.10.10.10">
    <property type="entry name" value="Winged helix-like DNA-binding domain superfamily/Winged helix DNA-binding domain"/>
    <property type="match status" value="1"/>
</dbReference>
<dbReference type="OrthoDB" id="3399802at2"/>
<dbReference type="InterPro" id="IPR011991">
    <property type="entry name" value="ArsR-like_HTH"/>
</dbReference>
<dbReference type="Proteomes" id="UP000275256">
    <property type="component" value="Unassembled WGS sequence"/>
</dbReference>
<evidence type="ECO:0000313" key="2">
    <source>
        <dbReference type="Proteomes" id="UP000275256"/>
    </source>
</evidence>
<organism evidence="1 2">
    <name type="scientific">Tessaracoccus antarcticus</name>
    <dbReference type="NCBI Taxonomy" id="2479848"/>
    <lineage>
        <taxon>Bacteria</taxon>
        <taxon>Bacillati</taxon>
        <taxon>Actinomycetota</taxon>
        <taxon>Actinomycetes</taxon>
        <taxon>Propionibacteriales</taxon>
        <taxon>Propionibacteriaceae</taxon>
        <taxon>Tessaracoccus</taxon>
    </lineage>
</organism>
<dbReference type="AlphaFoldDB" id="A0A3M0GD11"/>
<gene>
    <name evidence="1" type="ORF">EAX62_02690</name>
</gene>
<dbReference type="SUPFAM" id="SSF46785">
    <property type="entry name" value="Winged helix' DNA-binding domain"/>
    <property type="match status" value="1"/>
</dbReference>
<dbReference type="RefSeq" id="WP_121900967.1">
    <property type="nucleotide sequence ID" value="NZ_REFW01000001.1"/>
</dbReference>
<comment type="caution">
    <text evidence="1">The sequence shown here is derived from an EMBL/GenBank/DDBJ whole genome shotgun (WGS) entry which is preliminary data.</text>
</comment>
<dbReference type="EMBL" id="REFW01000001">
    <property type="protein sequence ID" value="RMB62417.1"/>
    <property type="molecule type" value="Genomic_DNA"/>
</dbReference>
<proteinExistence type="predicted"/>